<evidence type="ECO:0000313" key="2">
    <source>
        <dbReference type="Proteomes" id="UP001234297"/>
    </source>
</evidence>
<dbReference type="Proteomes" id="UP001234297">
    <property type="component" value="Chromosome 1"/>
</dbReference>
<organism evidence="1 2">
    <name type="scientific">Persea americana</name>
    <name type="common">Avocado</name>
    <dbReference type="NCBI Taxonomy" id="3435"/>
    <lineage>
        <taxon>Eukaryota</taxon>
        <taxon>Viridiplantae</taxon>
        <taxon>Streptophyta</taxon>
        <taxon>Embryophyta</taxon>
        <taxon>Tracheophyta</taxon>
        <taxon>Spermatophyta</taxon>
        <taxon>Magnoliopsida</taxon>
        <taxon>Magnoliidae</taxon>
        <taxon>Laurales</taxon>
        <taxon>Lauraceae</taxon>
        <taxon>Persea</taxon>
    </lineage>
</organism>
<gene>
    <name evidence="1" type="ORF">MRB53_003377</name>
</gene>
<sequence>MTGRIEEEGEKQRREGKKREKEKEGEEEEGDRGDNAGESVVCAGCSRRERVHLVRHLTEGRQGVVHGGAEDGGETERE</sequence>
<proteinExistence type="predicted"/>
<keyword evidence="2" id="KW-1185">Reference proteome</keyword>
<name>A0ACC2MYT8_PERAE</name>
<comment type="caution">
    <text evidence="1">The sequence shown here is derived from an EMBL/GenBank/DDBJ whole genome shotgun (WGS) entry which is preliminary data.</text>
</comment>
<evidence type="ECO:0000313" key="1">
    <source>
        <dbReference type="EMBL" id="KAJ8650354.1"/>
    </source>
</evidence>
<protein>
    <submittedName>
        <fullName evidence="1">Uncharacterized protein</fullName>
    </submittedName>
</protein>
<reference evidence="1 2" key="1">
    <citation type="journal article" date="2022" name="Hortic Res">
        <title>A haplotype resolved chromosomal level avocado genome allows analysis of novel avocado genes.</title>
        <authorList>
            <person name="Nath O."/>
            <person name="Fletcher S.J."/>
            <person name="Hayward A."/>
            <person name="Shaw L.M."/>
            <person name="Masouleh A.K."/>
            <person name="Furtado A."/>
            <person name="Henry R.J."/>
            <person name="Mitter N."/>
        </authorList>
    </citation>
    <scope>NUCLEOTIDE SEQUENCE [LARGE SCALE GENOMIC DNA]</scope>
    <source>
        <strain evidence="2">cv. Hass</strain>
    </source>
</reference>
<dbReference type="EMBL" id="CM056809">
    <property type="protein sequence ID" value="KAJ8650354.1"/>
    <property type="molecule type" value="Genomic_DNA"/>
</dbReference>
<accession>A0ACC2MYT8</accession>